<sequence>MNLILLGPPGAGKGTQAKRLEDRYGIAQISTGDMLRAEVKSGSEIGLQAKGIMERGELMPDAIITAMLALRVEKPDAARGFILDGFPRTTPQAEALDVMLKEKGLQLDHVIELKVDDGALVERIAGRFTCAKCGEGYHDSFKPTRTSGVCDVCGSTEFTRRADDKAETVAARLEAYHRQTAPLLPYYQAQGKLRAVDGMAAMAEVSAQIAEILGEPG</sequence>
<evidence type="ECO:0000256" key="1">
    <source>
        <dbReference type="ARBA" id="ARBA00022679"/>
    </source>
</evidence>
<dbReference type="InterPro" id="IPR027417">
    <property type="entry name" value="P-loop_NTPase"/>
</dbReference>
<feature type="binding site" evidence="5">
    <location>
        <begin position="85"/>
        <end position="88"/>
    </location>
    <ligand>
        <name>AMP</name>
        <dbReference type="ChEBI" id="CHEBI:456215"/>
    </ligand>
</feature>
<dbReference type="HAMAP" id="MF_00235">
    <property type="entry name" value="Adenylate_kinase_Adk"/>
    <property type="match status" value="1"/>
</dbReference>
<dbReference type="PANTHER" id="PTHR23359">
    <property type="entry name" value="NUCLEOTIDE KINASE"/>
    <property type="match status" value="1"/>
</dbReference>
<evidence type="ECO:0000256" key="2">
    <source>
        <dbReference type="ARBA" id="ARBA00022727"/>
    </source>
</evidence>
<comment type="subunit">
    <text evidence="5 7">Monomer.</text>
</comment>
<proteinExistence type="inferred from homology"/>
<gene>
    <name evidence="5" type="primary">adk</name>
    <name evidence="9" type="ORF">IAI60_15225</name>
</gene>
<evidence type="ECO:0000256" key="5">
    <source>
        <dbReference type="HAMAP-Rule" id="MF_00235"/>
    </source>
</evidence>
<keyword evidence="5" id="KW-0479">Metal-binding</keyword>
<dbReference type="Pfam" id="PF05191">
    <property type="entry name" value="ADK_lid"/>
    <property type="match status" value="1"/>
</dbReference>
<comment type="domain">
    <text evidence="5">Consists of three domains, a large central CORE domain and two small peripheral domains, NMPbind and LID, which undergo movements during catalysis. The LID domain closes over the site of phosphoryl transfer upon ATP binding. Assembling and dissambling the active center during each catalytic cycle provides an effective means to prevent ATP hydrolysis. Some bacteria have evolved a zinc-coordinating structure that stabilizes the LID domain.</text>
</comment>
<dbReference type="CDD" id="cd01428">
    <property type="entry name" value="ADK"/>
    <property type="match status" value="1"/>
</dbReference>
<comment type="similarity">
    <text evidence="5 6">Belongs to the adenylate kinase family.</text>
</comment>
<feature type="binding site" evidence="5">
    <location>
        <begin position="10"/>
        <end position="15"/>
    </location>
    <ligand>
        <name>ATP</name>
        <dbReference type="ChEBI" id="CHEBI:30616"/>
    </ligand>
</feature>
<dbReference type="EMBL" id="JACTNF010000016">
    <property type="protein sequence ID" value="MBO1075968.1"/>
    <property type="molecule type" value="Genomic_DNA"/>
</dbReference>
<comment type="catalytic activity">
    <reaction evidence="5 7">
        <text>AMP + ATP = 2 ADP</text>
        <dbReference type="Rhea" id="RHEA:12973"/>
        <dbReference type="ChEBI" id="CHEBI:30616"/>
        <dbReference type="ChEBI" id="CHEBI:456215"/>
        <dbReference type="ChEBI" id="CHEBI:456216"/>
        <dbReference type="EC" id="2.7.4.3"/>
    </reaction>
</comment>
<keyword evidence="2 5" id="KW-0545">Nucleotide biosynthesis</keyword>
<evidence type="ECO:0000256" key="3">
    <source>
        <dbReference type="ARBA" id="ARBA00022741"/>
    </source>
</evidence>
<dbReference type="GO" id="GO:0004017">
    <property type="term" value="F:AMP kinase activity"/>
    <property type="evidence" value="ECO:0007669"/>
    <property type="project" value="UniProtKB-EC"/>
</dbReference>
<protein>
    <recommendedName>
        <fullName evidence="5 7">Adenylate kinase</fullName>
        <shortName evidence="5">AK</shortName>
        <ecNumber evidence="5 7">2.7.4.3</ecNumber>
    </recommendedName>
    <alternativeName>
        <fullName evidence="5">ATP-AMP transphosphorylase</fullName>
    </alternativeName>
    <alternativeName>
        <fullName evidence="5">ATP:AMP phosphotransferase</fullName>
    </alternativeName>
    <alternativeName>
        <fullName evidence="5">Adenylate monophosphate kinase</fullName>
    </alternativeName>
</protein>
<dbReference type="NCBIfam" id="NF001380">
    <property type="entry name" value="PRK00279.1-2"/>
    <property type="match status" value="1"/>
</dbReference>
<name>A0ABS3KEU4_9PROT</name>
<keyword evidence="5 7" id="KW-0067">ATP-binding</keyword>
<comment type="pathway">
    <text evidence="5">Purine metabolism; AMP biosynthesis via salvage pathway; AMP from ADP: step 1/1.</text>
</comment>
<feature type="binding site" evidence="5">
    <location>
        <begin position="57"/>
        <end position="59"/>
    </location>
    <ligand>
        <name>AMP</name>
        <dbReference type="ChEBI" id="CHEBI:456215"/>
    </ligand>
</feature>
<dbReference type="NCBIfam" id="NF011100">
    <property type="entry name" value="PRK14527.1"/>
    <property type="match status" value="1"/>
</dbReference>
<feature type="region of interest" description="NMP" evidence="5">
    <location>
        <begin position="30"/>
        <end position="59"/>
    </location>
</feature>
<keyword evidence="5" id="KW-0862">Zinc</keyword>
<dbReference type="SUPFAM" id="SSF52540">
    <property type="entry name" value="P-loop containing nucleoside triphosphate hydrolases"/>
    <property type="match status" value="1"/>
</dbReference>
<keyword evidence="3 5" id="KW-0547">Nucleotide-binding</keyword>
<dbReference type="PROSITE" id="PS00113">
    <property type="entry name" value="ADENYLATE_KINASE"/>
    <property type="match status" value="1"/>
</dbReference>
<keyword evidence="1 5" id="KW-0808">Transferase</keyword>
<evidence type="ECO:0000256" key="6">
    <source>
        <dbReference type="RuleBase" id="RU003330"/>
    </source>
</evidence>
<dbReference type="NCBIfam" id="NF001381">
    <property type="entry name" value="PRK00279.1-3"/>
    <property type="match status" value="1"/>
</dbReference>
<feature type="binding site" evidence="5">
    <location>
        <position position="153"/>
    </location>
    <ligand>
        <name>Zn(2+)</name>
        <dbReference type="ChEBI" id="CHEBI:29105"/>
        <note>structural</note>
    </ligand>
</feature>
<dbReference type="InterPro" id="IPR006259">
    <property type="entry name" value="Adenyl_kin_sub"/>
</dbReference>
<comment type="subcellular location">
    <subcellularLocation>
        <location evidence="5 7">Cytoplasm</location>
    </subcellularLocation>
</comment>
<reference evidence="9 10" key="1">
    <citation type="submission" date="2020-09" db="EMBL/GenBank/DDBJ databases">
        <title>Roseomonas.</title>
        <authorList>
            <person name="Zhu W."/>
        </authorList>
    </citation>
    <scope>NUCLEOTIDE SEQUENCE [LARGE SCALE GENOMIC DNA]</scope>
    <source>
        <strain evidence="9 10">1311</strain>
    </source>
</reference>
<feature type="binding site" evidence="5">
    <location>
        <position position="92"/>
    </location>
    <ligand>
        <name>AMP</name>
        <dbReference type="ChEBI" id="CHEBI:456215"/>
    </ligand>
</feature>
<evidence type="ECO:0000313" key="9">
    <source>
        <dbReference type="EMBL" id="MBO1075968.1"/>
    </source>
</evidence>
<dbReference type="InterPro" id="IPR033690">
    <property type="entry name" value="Adenylat_kinase_CS"/>
</dbReference>
<dbReference type="InterPro" id="IPR007862">
    <property type="entry name" value="Adenylate_kinase_lid-dom"/>
</dbReference>
<evidence type="ECO:0000256" key="7">
    <source>
        <dbReference type="RuleBase" id="RU003331"/>
    </source>
</evidence>
<dbReference type="Pfam" id="PF00406">
    <property type="entry name" value="ADK"/>
    <property type="match status" value="1"/>
</dbReference>
<dbReference type="RefSeq" id="WP_207448508.1">
    <property type="nucleotide sequence ID" value="NZ_CP061091.1"/>
</dbReference>
<dbReference type="Proteomes" id="UP001518990">
    <property type="component" value="Unassembled WGS sequence"/>
</dbReference>
<accession>A0ABS3KEU4</accession>
<feature type="domain" description="Adenylate kinase active site lid" evidence="8">
    <location>
        <begin position="127"/>
        <end position="163"/>
    </location>
</feature>
<comment type="caution">
    <text evidence="5">Lacks conserved residue(s) required for the propagation of feature annotation.</text>
</comment>
<dbReference type="PRINTS" id="PR00094">
    <property type="entry name" value="ADENYLTKNASE"/>
</dbReference>
<feature type="binding site" evidence="5">
    <location>
        <position position="133"/>
    </location>
    <ligand>
        <name>Zn(2+)</name>
        <dbReference type="ChEBI" id="CHEBI:29105"/>
        <note>structural</note>
    </ligand>
</feature>
<comment type="caution">
    <text evidence="9">The sequence shown here is derived from an EMBL/GenBank/DDBJ whole genome shotgun (WGS) entry which is preliminary data.</text>
</comment>
<dbReference type="Gene3D" id="3.40.50.300">
    <property type="entry name" value="P-loop containing nucleotide triphosphate hydrolases"/>
    <property type="match status" value="1"/>
</dbReference>
<dbReference type="InterPro" id="IPR000850">
    <property type="entry name" value="Adenylat/UMP-CMP_kin"/>
</dbReference>
<evidence type="ECO:0000259" key="8">
    <source>
        <dbReference type="Pfam" id="PF05191"/>
    </source>
</evidence>
<feature type="binding site" evidence="5">
    <location>
        <position position="31"/>
    </location>
    <ligand>
        <name>AMP</name>
        <dbReference type="ChEBI" id="CHEBI:456215"/>
    </ligand>
</feature>
<feature type="binding site" evidence="5">
    <location>
        <position position="150"/>
    </location>
    <ligand>
        <name>Zn(2+)</name>
        <dbReference type="ChEBI" id="CHEBI:29105"/>
        <note>structural</note>
    </ligand>
</feature>
<evidence type="ECO:0000256" key="4">
    <source>
        <dbReference type="ARBA" id="ARBA00022777"/>
    </source>
</evidence>
<feature type="binding site" evidence="5">
    <location>
        <position position="161"/>
    </location>
    <ligand>
        <name>AMP</name>
        <dbReference type="ChEBI" id="CHEBI:456215"/>
    </ligand>
</feature>
<feature type="binding site" evidence="5">
    <location>
        <position position="36"/>
    </location>
    <ligand>
        <name>AMP</name>
        <dbReference type="ChEBI" id="CHEBI:456215"/>
    </ligand>
</feature>
<dbReference type="NCBIfam" id="NF011105">
    <property type="entry name" value="PRK14532.1"/>
    <property type="match status" value="1"/>
</dbReference>
<comment type="function">
    <text evidence="5">Catalyzes the reversible transfer of the terminal phosphate group between ATP and AMP. Plays an important role in cellular energy homeostasis and in adenine nucleotide metabolism.</text>
</comment>
<dbReference type="EC" id="2.7.4.3" evidence="5 7"/>
<feature type="binding site" evidence="5">
    <location>
        <position position="172"/>
    </location>
    <ligand>
        <name>AMP</name>
        <dbReference type="ChEBI" id="CHEBI:456215"/>
    </ligand>
</feature>
<dbReference type="NCBIfam" id="TIGR01351">
    <property type="entry name" value="adk"/>
    <property type="match status" value="1"/>
</dbReference>
<feature type="binding site" evidence="5">
    <location>
        <position position="200"/>
    </location>
    <ligand>
        <name>ATP</name>
        <dbReference type="ChEBI" id="CHEBI:30616"/>
    </ligand>
</feature>
<keyword evidence="4 5" id="KW-0418">Kinase</keyword>
<feature type="binding site" evidence="5">
    <location>
        <position position="130"/>
    </location>
    <ligand>
        <name>Zn(2+)</name>
        <dbReference type="ChEBI" id="CHEBI:29105"/>
        <note>structural</note>
    </ligand>
</feature>
<keyword evidence="5" id="KW-0963">Cytoplasm</keyword>
<feature type="binding site" evidence="5">
    <location>
        <position position="127"/>
    </location>
    <ligand>
        <name>ATP</name>
        <dbReference type="ChEBI" id="CHEBI:30616"/>
    </ligand>
</feature>
<organism evidence="9 10">
    <name type="scientific">Roseomonas marmotae</name>
    <dbReference type="NCBI Taxonomy" id="2768161"/>
    <lineage>
        <taxon>Bacteria</taxon>
        <taxon>Pseudomonadati</taxon>
        <taxon>Pseudomonadota</taxon>
        <taxon>Alphaproteobacteria</taxon>
        <taxon>Acetobacterales</taxon>
        <taxon>Roseomonadaceae</taxon>
        <taxon>Roseomonas</taxon>
    </lineage>
</organism>
<keyword evidence="10" id="KW-1185">Reference proteome</keyword>
<evidence type="ECO:0000313" key="10">
    <source>
        <dbReference type="Proteomes" id="UP001518990"/>
    </source>
</evidence>